<keyword evidence="3 7" id="KW-0489">Methyltransferase</keyword>
<dbReference type="PANTHER" id="PTHR23417">
    <property type="entry name" value="3-DEOXY-D-MANNO-OCTULOSONIC-ACID TRANSFERASE/TRNA GUANINE-N 7 - -METHYLTRANSFERASE"/>
    <property type="match status" value="1"/>
</dbReference>
<feature type="region of interest" description="Disordered" evidence="8">
    <location>
        <begin position="231"/>
        <end position="251"/>
    </location>
</feature>
<comment type="similarity">
    <text evidence="7">Belongs to the class I-like SAM-binding methyltransferase superfamily. TrmB family.</text>
</comment>
<dbReference type="EMBL" id="JACYTN010000006">
    <property type="protein sequence ID" value="MBD8498833.1"/>
    <property type="molecule type" value="Genomic_DNA"/>
</dbReference>
<name>A0ABR9AYR5_9BACL</name>
<dbReference type="NCBIfam" id="NF001080">
    <property type="entry name" value="PRK00121.2-2"/>
    <property type="match status" value="1"/>
</dbReference>
<dbReference type="GO" id="GO:0008176">
    <property type="term" value="F:tRNA (guanine(46)-N7)-methyltransferase activity"/>
    <property type="evidence" value="ECO:0007669"/>
    <property type="project" value="UniProtKB-EC"/>
</dbReference>
<feature type="binding site" evidence="7">
    <location>
        <position position="69"/>
    </location>
    <ligand>
        <name>S-adenosyl-L-methionine</name>
        <dbReference type="ChEBI" id="CHEBI:59789"/>
    </ligand>
</feature>
<evidence type="ECO:0000256" key="5">
    <source>
        <dbReference type="ARBA" id="ARBA00022691"/>
    </source>
</evidence>
<feature type="binding site" evidence="7">
    <location>
        <position position="127"/>
    </location>
    <ligand>
        <name>S-adenosyl-L-methionine</name>
        <dbReference type="ChEBI" id="CHEBI:59789"/>
    </ligand>
</feature>
<evidence type="ECO:0000313" key="9">
    <source>
        <dbReference type="EMBL" id="MBD8498833.1"/>
    </source>
</evidence>
<evidence type="ECO:0000256" key="1">
    <source>
        <dbReference type="ARBA" id="ARBA00000142"/>
    </source>
</evidence>
<dbReference type="Gene3D" id="3.40.50.150">
    <property type="entry name" value="Vaccinia Virus protein VP39"/>
    <property type="match status" value="1"/>
</dbReference>
<evidence type="ECO:0000256" key="6">
    <source>
        <dbReference type="ARBA" id="ARBA00022694"/>
    </source>
</evidence>
<evidence type="ECO:0000256" key="4">
    <source>
        <dbReference type="ARBA" id="ARBA00022679"/>
    </source>
</evidence>
<dbReference type="Proteomes" id="UP000634529">
    <property type="component" value="Unassembled WGS sequence"/>
</dbReference>
<dbReference type="InterPro" id="IPR003358">
    <property type="entry name" value="tRNA_(Gua-N-7)_MeTrfase_Trmb"/>
</dbReference>
<evidence type="ECO:0000256" key="2">
    <source>
        <dbReference type="ARBA" id="ARBA00003015"/>
    </source>
</evidence>
<proteinExistence type="inferred from homology"/>
<dbReference type="PROSITE" id="PS51625">
    <property type="entry name" value="SAM_MT_TRMB"/>
    <property type="match status" value="1"/>
</dbReference>
<feature type="compositionally biased region" description="Basic and acidic residues" evidence="8">
    <location>
        <begin position="231"/>
        <end position="243"/>
    </location>
</feature>
<keyword evidence="6 7" id="KW-0819">tRNA processing</keyword>
<evidence type="ECO:0000256" key="8">
    <source>
        <dbReference type="SAM" id="MobiDB-lite"/>
    </source>
</evidence>
<dbReference type="InterPro" id="IPR029063">
    <property type="entry name" value="SAM-dependent_MTases_sf"/>
</dbReference>
<dbReference type="RefSeq" id="WP_192025191.1">
    <property type="nucleotide sequence ID" value="NZ_JACYTN010000006.1"/>
</dbReference>
<dbReference type="Pfam" id="PF02390">
    <property type="entry name" value="Methyltransf_4"/>
    <property type="match status" value="1"/>
</dbReference>
<dbReference type="NCBIfam" id="TIGR00091">
    <property type="entry name" value="tRNA (guanosine(46)-N7)-methyltransferase TrmB"/>
    <property type="match status" value="1"/>
</dbReference>
<organism evidence="9 10">
    <name type="scientific">Paenibacillus arenosi</name>
    <dbReference type="NCBI Taxonomy" id="2774142"/>
    <lineage>
        <taxon>Bacteria</taxon>
        <taxon>Bacillati</taxon>
        <taxon>Bacillota</taxon>
        <taxon>Bacilli</taxon>
        <taxon>Bacillales</taxon>
        <taxon>Paenibacillaceae</taxon>
        <taxon>Paenibacillus</taxon>
    </lineage>
</organism>
<keyword evidence="4 7" id="KW-0808">Transferase</keyword>
<feature type="binding site" evidence="7">
    <location>
        <position position="44"/>
    </location>
    <ligand>
        <name>S-adenosyl-L-methionine</name>
        <dbReference type="ChEBI" id="CHEBI:59789"/>
    </ligand>
</feature>
<keyword evidence="5 7" id="KW-0949">S-adenosyl-L-methionine</keyword>
<reference evidence="9 10" key="1">
    <citation type="submission" date="2020-09" db="EMBL/GenBank/DDBJ databases">
        <title>Paenibacillus sp. CAU 1523 isolated from sand of Haeundae Beach.</title>
        <authorList>
            <person name="Kim W."/>
        </authorList>
    </citation>
    <scope>NUCLEOTIDE SEQUENCE [LARGE SCALE GENOMIC DNA]</scope>
    <source>
        <strain evidence="9 10">CAU 1523</strain>
    </source>
</reference>
<dbReference type="SUPFAM" id="SSF53335">
    <property type="entry name" value="S-adenosyl-L-methionine-dependent methyltransferases"/>
    <property type="match status" value="1"/>
</dbReference>
<sequence length="251" mass="29522">MRLRGKKGALSQLEHMTSLVVLEPEAHKGKWSSLFGNDNPIWVEFGMGKGQFVTQMSLKYPHINFIGIDMYDELLARASEKAMKAVEGLETELPHPANLKLVRTNVEFIENVFAENELERVYLNFSDPWPKKRHARRRLTHYRFVEKYIHIMNELGEIHFKTDSETLFESSLNSFADMELITRRISLNLHRDGINEEHVMTEYEQKFMGKGMNIHRIEVVVGEEAIRKYREEKQQEKRRAVAEEKDDQEEN</sequence>
<feature type="binding site" evidence="7">
    <location>
        <position position="131"/>
    </location>
    <ligand>
        <name>substrate</name>
    </ligand>
</feature>
<dbReference type="EC" id="2.1.1.33" evidence="7"/>
<dbReference type="PANTHER" id="PTHR23417:SF14">
    <property type="entry name" value="PENTACOTRIPEPTIDE-REPEAT REGION OF PRORP DOMAIN-CONTAINING PROTEIN"/>
    <property type="match status" value="1"/>
</dbReference>
<feature type="binding site" evidence="7">
    <location>
        <position position="105"/>
    </location>
    <ligand>
        <name>S-adenosyl-L-methionine</name>
        <dbReference type="ChEBI" id="CHEBI:59789"/>
    </ligand>
</feature>
<gene>
    <name evidence="7 9" type="primary">trmB</name>
    <name evidence="9" type="ORF">IFO66_11025</name>
</gene>
<feature type="binding site" evidence="7">
    <location>
        <begin position="201"/>
        <end position="204"/>
    </location>
    <ligand>
        <name>substrate</name>
    </ligand>
</feature>
<keyword evidence="10" id="KW-1185">Reference proteome</keyword>
<evidence type="ECO:0000256" key="3">
    <source>
        <dbReference type="ARBA" id="ARBA00022603"/>
    </source>
</evidence>
<dbReference type="InterPro" id="IPR055361">
    <property type="entry name" value="tRNA_methyltr_TrmB_bact"/>
</dbReference>
<comment type="caution">
    <text evidence="7">Lacks conserved residue(s) required for the propagation of feature annotation.</text>
</comment>
<comment type="caution">
    <text evidence="9">The sequence shown here is derived from an EMBL/GenBank/DDBJ whole genome shotgun (WGS) entry which is preliminary data.</text>
</comment>
<comment type="catalytic activity">
    <reaction evidence="1 7">
        <text>guanosine(46) in tRNA + S-adenosyl-L-methionine = N(7)-methylguanosine(46) in tRNA + S-adenosyl-L-homocysteine</text>
        <dbReference type="Rhea" id="RHEA:42708"/>
        <dbReference type="Rhea" id="RHEA-COMP:10188"/>
        <dbReference type="Rhea" id="RHEA-COMP:10189"/>
        <dbReference type="ChEBI" id="CHEBI:57856"/>
        <dbReference type="ChEBI" id="CHEBI:59789"/>
        <dbReference type="ChEBI" id="CHEBI:74269"/>
        <dbReference type="ChEBI" id="CHEBI:74480"/>
        <dbReference type="EC" id="2.1.1.33"/>
    </reaction>
</comment>
<comment type="pathway">
    <text evidence="7">tRNA modification; N(7)-methylguanine-tRNA biosynthesis.</text>
</comment>
<comment type="function">
    <text evidence="2 7">Catalyzes the formation of N(7)-methylguanine at position 46 (m7G46) in tRNA.</text>
</comment>
<accession>A0ABR9AYR5</accession>
<evidence type="ECO:0000313" key="10">
    <source>
        <dbReference type="Proteomes" id="UP000634529"/>
    </source>
</evidence>
<feature type="binding site" evidence="7">
    <location>
        <position position="163"/>
    </location>
    <ligand>
        <name>substrate</name>
    </ligand>
</feature>
<dbReference type="HAMAP" id="MF_01057">
    <property type="entry name" value="tRNA_methyltr_TrmB"/>
    <property type="match status" value="1"/>
</dbReference>
<evidence type="ECO:0000256" key="7">
    <source>
        <dbReference type="HAMAP-Rule" id="MF_01057"/>
    </source>
</evidence>
<protein>
    <recommendedName>
        <fullName evidence="7">tRNA (guanine-N(7)-)-methyltransferase</fullName>
        <ecNumber evidence="7">2.1.1.33</ecNumber>
    </recommendedName>
    <alternativeName>
        <fullName evidence="7">tRNA (guanine(46)-N(7))-methyltransferase</fullName>
    </alternativeName>
    <alternativeName>
        <fullName evidence="7">tRNA(m7G46)-methyltransferase</fullName>
    </alternativeName>
</protein>